<feature type="compositionally biased region" description="Low complexity" evidence="1">
    <location>
        <begin position="341"/>
        <end position="369"/>
    </location>
</feature>
<feature type="compositionally biased region" description="Pro residues" evidence="1">
    <location>
        <begin position="370"/>
        <end position="397"/>
    </location>
</feature>
<feature type="region of interest" description="Disordered" evidence="1">
    <location>
        <begin position="233"/>
        <end position="809"/>
    </location>
</feature>
<feature type="compositionally biased region" description="Low complexity" evidence="1">
    <location>
        <begin position="481"/>
        <end position="528"/>
    </location>
</feature>
<comment type="caution">
    <text evidence="2">The sequence shown here is derived from an EMBL/GenBank/DDBJ whole genome shotgun (WGS) entry which is preliminary data.</text>
</comment>
<dbReference type="AlphaFoldDB" id="A0AAD3DZT9"/>
<feature type="compositionally biased region" description="Low complexity" evidence="1">
    <location>
        <begin position="455"/>
        <end position="465"/>
    </location>
</feature>
<organism evidence="2 3">
    <name type="scientific">Astrephomene gubernaculifera</name>
    <dbReference type="NCBI Taxonomy" id="47775"/>
    <lineage>
        <taxon>Eukaryota</taxon>
        <taxon>Viridiplantae</taxon>
        <taxon>Chlorophyta</taxon>
        <taxon>core chlorophytes</taxon>
        <taxon>Chlorophyceae</taxon>
        <taxon>CS clade</taxon>
        <taxon>Chlamydomonadales</taxon>
        <taxon>Astrephomenaceae</taxon>
        <taxon>Astrephomene</taxon>
    </lineage>
</organism>
<feature type="compositionally biased region" description="Pro residues" evidence="1">
    <location>
        <begin position="329"/>
        <end position="340"/>
    </location>
</feature>
<feature type="compositionally biased region" description="Low complexity" evidence="1">
    <location>
        <begin position="275"/>
        <end position="289"/>
    </location>
</feature>
<feature type="compositionally biased region" description="Low complexity" evidence="1">
    <location>
        <begin position="583"/>
        <end position="600"/>
    </location>
</feature>
<feature type="compositionally biased region" description="Pro residues" evidence="1">
    <location>
        <begin position="601"/>
        <end position="639"/>
    </location>
</feature>
<feature type="region of interest" description="Disordered" evidence="1">
    <location>
        <begin position="140"/>
        <end position="220"/>
    </location>
</feature>
<evidence type="ECO:0000313" key="2">
    <source>
        <dbReference type="EMBL" id="GFR50237.1"/>
    </source>
</evidence>
<protein>
    <submittedName>
        <fullName evidence="2">Uncharacterized protein</fullName>
    </submittedName>
</protein>
<feature type="compositionally biased region" description="Pro residues" evidence="1">
    <location>
        <begin position="659"/>
        <end position="674"/>
    </location>
</feature>
<feature type="compositionally biased region" description="Low complexity" evidence="1">
    <location>
        <begin position="416"/>
        <end position="434"/>
    </location>
</feature>
<feature type="compositionally biased region" description="Low complexity" evidence="1">
    <location>
        <begin position="553"/>
        <end position="569"/>
    </location>
</feature>
<reference evidence="2 3" key="1">
    <citation type="journal article" date="2021" name="Sci. Rep.">
        <title>Genome sequencing of the multicellular alga Astrephomene provides insights into convergent evolution of germ-soma differentiation.</title>
        <authorList>
            <person name="Yamashita S."/>
            <person name="Yamamoto K."/>
            <person name="Matsuzaki R."/>
            <person name="Suzuki S."/>
            <person name="Yamaguchi H."/>
            <person name="Hirooka S."/>
            <person name="Minakuchi Y."/>
            <person name="Miyagishima S."/>
            <person name="Kawachi M."/>
            <person name="Toyoda A."/>
            <person name="Nozaki H."/>
        </authorList>
    </citation>
    <scope>NUCLEOTIDE SEQUENCE [LARGE SCALE GENOMIC DNA]</scope>
    <source>
        <strain evidence="2 3">NIES-4017</strain>
    </source>
</reference>
<keyword evidence="3" id="KW-1185">Reference proteome</keyword>
<evidence type="ECO:0000313" key="3">
    <source>
        <dbReference type="Proteomes" id="UP001054857"/>
    </source>
</evidence>
<name>A0AAD3DZT9_9CHLO</name>
<proteinExistence type="predicted"/>
<feature type="region of interest" description="Disordered" evidence="1">
    <location>
        <begin position="836"/>
        <end position="893"/>
    </location>
</feature>
<dbReference type="EMBL" id="BMAR01000036">
    <property type="protein sequence ID" value="GFR50237.1"/>
    <property type="molecule type" value="Genomic_DNA"/>
</dbReference>
<feature type="compositionally biased region" description="Low complexity" evidence="1">
    <location>
        <begin position="754"/>
        <end position="792"/>
    </location>
</feature>
<feature type="compositionally biased region" description="Low complexity" evidence="1">
    <location>
        <begin position="297"/>
        <end position="328"/>
    </location>
</feature>
<feature type="compositionally biased region" description="Low complexity" evidence="1">
    <location>
        <begin position="245"/>
        <end position="267"/>
    </location>
</feature>
<accession>A0AAD3DZT9</accession>
<gene>
    <name evidence="2" type="ORF">Agub_g12421</name>
</gene>
<evidence type="ECO:0000256" key="1">
    <source>
        <dbReference type="SAM" id="MobiDB-lite"/>
    </source>
</evidence>
<sequence length="893" mass="95860">MACCGPTNGLRDNDDWRYPRTLQWKRLVTGDDVPLLLAPSYDRPLLPATTAEVPNPLHTRSAQQWFTGLPDDTARAIMQTRRSMLREQQIVDTVMSMNPKPLARDPRPSPDLVFQHLAATQQHMAALAAARGLTGSRGLWSGGRAGPAGQRPGTAPPAGAPQGMPYGTTGMPYGFSQPSTPHRGAPLLQPGGLPPPVMSIIAQQQQQQQQQGQQAGQTGGRIAAALRSITPFKSKRPQSAPAPPGQMQQMQQQQQLQQHMVPQQPLSPQQPPMYPQQQQPHMLQQAPQHPLMPPQHPQQHLPQPPMVQQQQQPLMTVASPQQQQQQPYQPGPLQPAPPPQQQQQQQFPMHQPGMPLQQQQQLQAQAMPQPHMPQQPPMPPQQPPPPQPPMQGPPPDSAGPSSPWYKRMWRRGGGTTTSPGPGPDAATAATVPAGFQPQGGQTAFDGTQPPPPQQQLPLQPLQGPQAPEPHLQHQQLLGVDPQQRQQLLLQPWQQQQQPQVAAQAAMQQAAYHQQQQQQQGVGPMGRPQPQSPQPSEAAMWGAMQHPGMAPLGQQQQQQPQPQQLQLQQQAGGVMGSRLPYPDPQAAMQQQQQHRQPLMQLLPPPPPTAMPQPVQPPPAAAPLLSPPLPPGPVLLPPPRMPYNDDAAYGLDEELVATTAAPPPPLPPPSSLPPSRPGAALTNFKRGGGNDFGLGADVAEAEAATAPLPPPAAAPLLRPPSLTQGPGGSGMLRPPPPPLSYNHHQDPYDVPEEALEATAAAAEQRLGMAPPSLRRAQAPAPLPALSSGLLPAPRRLQRRPSMDGPAGDIEDVEEDFGLGAEVEAANTATMRPAGLPPARQLAAVGGPAPEVDFSFGARQHPGGPTPKKIAPVTRPLPAKLSPPRFNNEEIVEEDF</sequence>
<dbReference type="Proteomes" id="UP001054857">
    <property type="component" value="Unassembled WGS sequence"/>
</dbReference>
<feature type="compositionally biased region" description="Low complexity" evidence="1">
    <location>
        <begin position="202"/>
        <end position="216"/>
    </location>
</feature>